<dbReference type="InterPro" id="IPR000843">
    <property type="entry name" value="HTH_LacI"/>
</dbReference>
<dbReference type="GO" id="GO:0000976">
    <property type="term" value="F:transcription cis-regulatory region binding"/>
    <property type="evidence" value="ECO:0007669"/>
    <property type="project" value="TreeGrafter"/>
</dbReference>
<proteinExistence type="predicted"/>
<accession>A0A212JV14</accession>
<evidence type="ECO:0000256" key="2">
    <source>
        <dbReference type="ARBA" id="ARBA00023125"/>
    </source>
</evidence>
<dbReference type="PANTHER" id="PTHR30146:SF109">
    <property type="entry name" value="HTH-TYPE TRANSCRIPTIONAL REGULATOR GALS"/>
    <property type="match status" value="1"/>
</dbReference>
<dbReference type="PROSITE" id="PS50932">
    <property type="entry name" value="HTH_LACI_2"/>
    <property type="match status" value="1"/>
</dbReference>
<dbReference type="AlphaFoldDB" id="A0A212JV14"/>
<evidence type="ECO:0000259" key="4">
    <source>
        <dbReference type="PROSITE" id="PS50932"/>
    </source>
</evidence>
<dbReference type="InterPro" id="IPR010982">
    <property type="entry name" value="Lambda_DNA-bd_dom_sf"/>
</dbReference>
<sequence length="337" mass="36548">MGKQVSIKDVALRASTSIATVSRILNNVGYPVSDELRTRVEAAIRDLGYRPNRMAQNLRSKQTQSIGLIVRDISVSYFSLIAKGVTEEASSRGLMPLVCSSKRNPKLEIEYMRLLAQYQVAGVILAGASWEDPDYKKRMEETVADLRAQDVRVIGCAPQEVPMPCALVDNAGIGKQAFDVLHKYGHSHFAILGGEAANMSNRLRIQGFTQAADKKGATYKIAAGAFSWEHGHAALSAILAEDPAITAVYATNDHIALGALRYLEENGRSVPEEISVMGTGDVAVAPYTFPALSTIKMPFEELGSAAVKMIFDPNLGTDTVVPFKCSYVERESVGPRP</sequence>
<gene>
    <name evidence="5" type="ORF">KL86DPRO_20104</name>
</gene>
<dbReference type="InterPro" id="IPR028082">
    <property type="entry name" value="Peripla_BP_I"/>
</dbReference>
<keyword evidence="1" id="KW-0805">Transcription regulation</keyword>
<reference evidence="5" key="1">
    <citation type="submission" date="2016-04" db="EMBL/GenBank/DDBJ databases">
        <authorList>
            <person name="Evans L.H."/>
            <person name="Alamgir A."/>
            <person name="Owens N."/>
            <person name="Weber N.D."/>
            <person name="Virtaneva K."/>
            <person name="Barbian K."/>
            <person name="Babar A."/>
            <person name="Rosenke K."/>
        </authorList>
    </citation>
    <scope>NUCLEOTIDE SEQUENCE</scope>
    <source>
        <strain evidence="5">86</strain>
    </source>
</reference>
<evidence type="ECO:0000256" key="1">
    <source>
        <dbReference type="ARBA" id="ARBA00023015"/>
    </source>
</evidence>
<dbReference type="SMART" id="SM00354">
    <property type="entry name" value="HTH_LACI"/>
    <property type="match status" value="1"/>
</dbReference>
<dbReference type="InterPro" id="IPR001761">
    <property type="entry name" value="Peripla_BP/Lac1_sug-bd_dom"/>
</dbReference>
<dbReference type="EMBL" id="FLUQ01000002">
    <property type="protein sequence ID" value="SBW03208.1"/>
    <property type="molecule type" value="Genomic_DNA"/>
</dbReference>
<organism evidence="5">
    <name type="scientific">uncultured delta proteobacterium</name>
    <dbReference type="NCBI Taxonomy" id="34034"/>
    <lineage>
        <taxon>Bacteria</taxon>
        <taxon>Deltaproteobacteria</taxon>
        <taxon>environmental samples</taxon>
    </lineage>
</organism>
<dbReference type="SUPFAM" id="SSF47413">
    <property type="entry name" value="lambda repressor-like DNA-binding domains"/>
    <property type="match status" value="1"/>
</dbReference>
<dbReference type="Pfam" id="PF00532">
    <property type="entry name" value="Peripla_BP_1"/>
    <property type="match status" value="1"/>
</dbReference>
<dbReference type="Pfam" id="PF00356">
    <property type="entry name" value="LacI"/>
    <property type="match status" value="1"/>
</dbReference>
<dbReference type="GO" id="GO:0003700">
    <property type="term" value="F:DNA-binding transcription factor activity"/>
    <property type="evidence" value="ECO:0007669"/>
    <property type="project" value="TreeGrafter"/>
</dbReference>
<keyword evidence="3" id="KW-0804">Transcription</keyword>
<protein>
    <submittedName>
        <fullName evidence="5">Putative HTH-type transcriptional regulator DegA</fullName>
    </submittedName>
</protein>
<dbReference type="Gene3D" id="3.40.50.2300">
    <property type="match status" value="2"/>
</dbReference>
<dbReference type="CDD" id="cd01392">
    <property type="entry name" value="HTH_LacI"/>
    <property type="match status" value="1"/>
</dbReference>
<dbReference type="Gene3D" id="1.10.260.40">
    <property type="entry name" value="lambda repressor-like DNA-binding domains"/>
    <property type="match status" value="1"/>
</dbReference>
<evidence type="ECO:0000313" key="5">
    <source>
        <dbReference type="EMBL" id="SBW03208.1"/>
    </source>
</evidence>
<feature type="domain" description="HTH lacI-type" evidence="4">
    <location>
        <begin position="5"/>
        <end position="60"/>
    </location>
</feature>
<name>A0A212JV14_9DELT</name>
<evidence type="ECO:0000256" key="3">
    <source>
        <dbReference type="ARBA" id="ARBA00023163"/>
    </source>
</evidence>
<dbReference type="PANTHER" id="PTHR30146">
    <property type="entry name" value="LACI-RELATED TRANSCRIPTIONAL REPRESSOR"/>
    <property type="match status" value="1"/>
</dbReference>
<keyword evidence="2" id="KW-0238">DNA-binding</keyword>
<dbReference type="SUPFAM" id="SSF53822">
    <property type="entry name" value="Periplasmic binding protein-like I"/>
    <property type="match status" value="1"/>
</dbReference>
<dbReference type="CDD" id="cd06267">
    <property type="entry name" value="PBP1_LacI_sugar_binding-like"/>
    <property type="match status" value="1"/>
</dbReference>